<dbReference type="PANTHER" id="PTHR47828:SF1">
    <property type="entry name" value="ARCHAEAL HISTONE A"/>
    <property type="match status" value="1"/>
</dbReference>
<comment type="subcellular location">
    <subcellularLocation>
        <location evidence="1">Chromosome</location>
    </subcellularLocation>
    <subcellularLocation>
        <location evidence="2">Cytoplasm</location>
    </subcellularLocation>
</comment>
<dbReference type="CDD" id="cd22909">
    <property type="entry name" value="HFD_archaea_histone-like"/>
    <property type="match status" value="2"/>
</dbReference>
<dbReference type="GO" id="GO:0046982">
    <property type="term" value="F:protein heterodimerization activity"/>
    <property type="evidence" value="ECO:0007669"/>
    <property type="project" value="InterPro"/>
</dbReference>
<dbReference type="NCBIfam" id="NF043032">
    <property type="entry name" value="archaea_histone"/>
    <property type="match status" value="2"/>
</dbReference>
<evidence type="ECO:0000256" key="4">
    <source>
        <dbReference type="ARBA" id="ARBA00022454"/>
    </source>
</evidence>
<evidence type="ECO:0000313" key="8">
    <source>
        <dbReference type="EMBL" id="MCX2819221.1"/>
    </source>
</evidence>
<dbReference type="InterPro" id="IPR003958">
    <property type="entry name" value="CBFA_NFYB_domain"/>
</dbReference>
<evidence type="ECO:0000313" key="9">
    <source>
        <dbReference type="Proteomes" id="UP001149411"/>
    </source>
</evidence>
<evidence type="ECO:0000256" key="6">
    <source>
        <dbReference type="ARBA" id="ARBA00023125"/>
    </source>
</evidence>
<dbReference type="GO" id="GO:0005737">
    <property type="term" value="C:cytoplasm"/>
    <property type="evidence" value="ECO:0007669"/>
    <property type="project" value="UniProtKB-SubCell"/>
</dbReference>
<dbReference type="GO" id="GO:0003677">
    <property type="term" value="F:DNA binding"/>
    <property type="evidence" value="ECO:0007669"/>
    <property type="project" value="UniProtKB-KW"/>
</dbReference>
<reference evidence="8" key="1">
    <citation type="submission" date="2022-09" db="EMBL/GenBank/DDBJ databases">
        <title>Haloadaptaus new haloarchaeum isolated from saline soil.</title>
        <authorList>
            <person name="Duran-Viseras A."/>
            <person name="Sanchez-Porro C."/>
            <person name="Ventosa A."/>
        </authorList>
    </citation>
    <scope>NUCLEOTIDE SEQUENCE</scope>
    <source>
        <strain evidence="8">F3-133</strain>
    </source>
</reference>
<keyword evidence="9" id="KW-1185">Reference proteome</keyword>
<dbReference type="AlphaFoldDB" id="A0A9Q4C4W1"/>
<dbReference type="RefSeq" id="WP_266087292.1">
    <property type="nucleotide sequence ID" value="NZ_RKLV01000006.1"/>
</dbReference>
<keyword evidence="4" id="KW-0158">Chromosome</keyword>
<dbReference type="InterPro" id="IPR050004">
    <property type="entry name" value="HmfB-like"/>
</dbReference>
<dbReference type="Gene3D" id="1.10.20.10">
    <property type="entry name" value="Histone, subunit A"/>
    <property type="match status" value="2"/>
</dbReference>
<sequence length="146" mass="16252">MTVELPYSPVDSLIRKSAPDMRVSSEAAEELAGRIQERGAEVAVDAAENARNDGRKTVRAEDFGFETRVTRKEDLVLPVAPVDRIARLRLDGYRVSKDARLALAAHLEDWATEVAKASATLAEHAGRRTVQREDLETYFEIADTDR</sequence>
<evidence type="ECO:0000259" key="7">
    <source>
        <dbReference type="Pfam" id="PF00808"/>
    </source>
</evidence>
<dbReference type="PANTHER" id="PTHR47828">
    <property type="entry name" value="ARCHAEAL HISTONE A"/>
    <property type="match status" value="1"/>
</dbReference>
<evidence type="ECO:0000256" key="2">
    <source>
        <dbReference type="ARBA" id="ARBA00004496"/>
    </source>
</evidence>
<gene>
    <name evidence="8" type="ORF">EGH25_07630</name>
</gene>
<keyword evidence="6" id="KW-0238">DNA-binding</keyword>
<evidence type="ECO:0000256" key="3">
    <source>
        <dbReference type="ARBA" id="ARBA00008264"/>
    </source>
</evidence>
<dbReference type="InterPro" id="IPR009072">
    <property type="entry name" value="Histone-fold"/>
</dbReference>
<feature type="domain" description="Transcription factor CBF/NF-Y/archaeal histone" evidence="7">
    <location>
        <begin position="4"/>
        <end position="62"/>
    </location>
</feature>
<proteinExistence type="inferred from homology"/>
<comment type="similarity">
    <text evidence="3">Belongs to the archaeal histone HMF family.</text>
</comment>
<dbReference type="GO" id="GO:0005694">
    <property type="term" value="C:chromosome"/>
    <property type="evidence" value="ECO:0007669"/>
    <property type="project" value="UniProtKB-SubCell"/>
</dbReference>
<dbReference type="EMBL" id="RKLV01000006">
    <property type="protein sequence ID" value="MCX2819221.1"/>
    <property type="molecule type" value="Genomic_DNA"/>
</dbReference>
<evidence type="ECO:0000256" key="1">
    <source>
        <dbReference type="ARBA" id="ARBA00004286"/>
    </source>
</evidence>
<dbReference type="Pfam" id="PF00808">
    <property type="entry name" value="CBFD_NFYB_HMF"/>
    <property type="match status" value="2"/>
</dbReference>
<organism evidence="8 9">
    <name type="scientific">Halorutilus salinus</name>
    <dbReference type="NCBI Taxonomy" id="2487751"/>
    <lineage>
        <taxon>Archaea</taxon>
        <taxon>Methanobacteriati</taxon>
        <taxon>Methanobacteriota</taxon>
        <taxon>Stenosarchaea group</taxon>
        <taxon>Halobacteria</taxon>
        <taxon>Halorutilales</taxon>
        <taxon>Halorutilaceae</taxon>
        <taxon>Halorutilus</taxon>
    </lineage>
</organism>
<name>A0A9Q4C4W1_9EURY</name>
<dbReference type="SUPFAM" id="SSF47113">
    <property type="entry name" value="Histone-fold"/>
    <property type="match status" value="2"/>
</dbReference>
<accession>A0A9Q4C4W1</accession>
<evidence type="ECO:0000256" key="5">
    <source>
        <dbReference type="ARBA" id="ARBA00022490"/>
    </source>
</evidence>
<keyword evidence="5" id="KW-0963">Cytoplasm</keyword>
<protein>
    <submittedName>
        <fullName evidence="8">NFYB/HAP3 family transcription factor subunit</fullName>
    </submittedName>
</protein>
<dbReference type="Proteomes" id="UP001149411">
    <property type="component" value="Unassembled WGS sequence"/>
</dbReference>
<comment type="caution">
    <text evidence="8">The sequence shown here is derived from an EMBL/GenBank/DDBJ whole genome shotgun (WGS) entry which is preliminary data.</text>
</comment>
<feature type="domain" description="Transcription factor CBF/NF-Y/archaeal histone" evidence="7">
    <location>
        <begin position="77"/>
        <end position="136"/>
    </location>
</feature>
<dbReference type="InterPro" id="IPR050947">
    <property type="entry name" value="Archaeal_histone_HMF"/>
</dbReference>